<comment type="subunit">
    <text evidence="2 14">Heterodimer of the IorA and IorB subunits.</text>
</comment>
<feature type="binding site" evidence="15">
    <location>
        <position position="577"/>
    </location>
    <ligand>
        <name>[4Fe-4S] cluster</name>
        <dbReference type="ChEBI" id="CHEBI:49883"/>
        <label>1</label>
    </ligand>
</feature>
<dbReference type="AlphaFoldDB" id="A0A7J3M5N3"/>
<dbReference type="NCBIfam" id="TIGR03336">
    <property type="entry name" value="IOR_alpha"/>
    <property type="match status" value="1"/>
</dbReference>
<sequence length="620" mass="67550">MLKDVVSDKEGEKVFLLGNEAIARGALEAGIDVCTAYPGTPSSEILDTLSRACPLLKEKLEFYVEYSTNEKVALEVAIGASLAGKRGMACMKHVGVNVASDALLSFAYVGARGGFVLVSADDPTMHSSQNEQDNRWYGKIARLPVIEASNVGELKEIAKQCFEISEKFSLPIVLRTYTRLSHASGIVTLGKLPNKKLERVSWKRSPETDVVLPAHARKLKLALNRKLAEIEDFFNKWEMNWIEDGKGEIGVVACGLSYSYVKEALTNLKVSIPVLKLSSAHPLPEKLVEKFVSQLDAAIVVEEVDPFIELHLKAMGIETLGKMNNYFPMDYEFNVGIVELGIAKALNLKPSINFETVMKNDELKKFAPPRPPVLCAGCPHTATFYAIRKVVNELGSACLPSDIGCYTLGINKPLEAVDITICMGASIGVANGLSHILKDKIIATIGDSTFLHAGIPALINAVYNNAKFVLVILDNATTGMTGHQPHSGTGVRACGERGKRVLIEEIVKGCGVEFVEIVNPYNVRRTIEVLKRAVAHDGVAVVIARQPCAIIWSRERRKKGTIVPLSVTEDCDLCMECINTFACPALVYDGKVRIDETMCVGCGVCAQICRKGAIKRISRS</sequence>
<keyword evidence="6 14" id="KW-0004">4Fe-4S</keyword>
<dbReference type="GO" id="GO:0051539">
    <property type="term" value="F:4 iron, 4 sulfur cluster binding"/>
    <property type="evidence" value="ECO:0007669"/>
    <property type="project" value="UniProtKB-UniRule"/>
</dbReference>
<dbReference type="InterPro" id="IPR045025">
    <property type="entry name" value="HACL1-like"/>
</dbReference>
<evidence type="ECO:0000256" key="13">
    <source>
        <dbReference type="ARBA" id="ARBA00048332"/>
    </source>
</evidence>
<dbReference type="SUPFAM" id="SSF52922">
    <property type="entry name" value="TK C-terminal domain-like"/>
    <property type="match status" value="1"/>
</dbReference>
<organism evidence="17">
    <name type="scientific">Archaeoglobus fulgidus</name>
    <dbReference type="NCBI Taxonomy" id="2234"/>
    <lineage>
        <taxon>Archaea</taxon>
        <taxon>Methanobacteriati</taxon>
        <taxon>Methanobacteriota</taxon>
        <taxon>Archaeoglobi</taxon>
        <taxon>Archaeoglobales</taxon>
        <taxon>Archaeoglobaceae</taxon>
        <taxon>Archaeoglobus</taxon>
    </lineage>
</organism>
<reference evidence="17" key="1">
    <citation type="journal article" date="2020" name="mSystems">
        <title>Genome- and Community-Level Interaction Insights into Carbon Utilization and Element Cycling Functions of Hydrothermarchaeota in Hydrothermal Sediment.</title>
        <authorList>
            <person name="Zhou Z."/>
            <person name="Liu Y."/>
            <person name="Xu W."/>
            <person name="Pan J."/>
            <person name="Luo Z.H."/>
            <person name="Li M."/>
        </authorList>
    </citation>
    <scope>NUCLEOTIDE SEQUENCE [LARGE SCALE GENOMIC DNA]</scope>
    <source>
        <strain evidence="17">SpSt-587</strain>
    </source>
</reference>
<dbReference type="InterPro" id="IPR017721">
    <property type="entry name" value="IorA"/>
</dbReference>
<dbReference type="FunFam" id="3.40.50.970:FF:000039">
    <property type="entry name" value="Indolepyruvate oxidoreductase subunit IorA"/>
    <property type="match status" value="1"/>
</dbReference>
<dbReference type="SUPFAM" id="SSF54862">
    <property type="entry name" value="4Fe-4S ferredoxins"/>
    <property type="match status" value="1"/>
</dbReference>
<protein>
    <recommendedName>
        <fullName evidence="4 14">Indolepyruvate oxidoreductase subunit IorA</fullName>
        <shortName evidence="14">IOR</shortName>
        <ecNumber evidence="3 14">1.2.7.8</ecNumber>
    </recommendedName>
    <alternativeName>
        <fullName evidence="12 14">Indolepyruvate ferredoxin oxidoreductase subunit alpha</fullName>
    </alternativeName>
</protein>
<dbReference type="InterPro" id="IPR011766">
    <property type="entry name" value="TPP_enzyme_TPP-bd"/>
</dbReference>
<feature type="domain" description="4Fe-4S ferredoxin-type" evidence="16">
    <location>
        <begin position="590"/>
        <end position="619"/>
    </location>
</feature>
<keyword evidence="7 14" id="KW-0479">Metal-binding</keyword>
<evidence type="ECO:0000256" key="2">
    <source>
        <dbReference type="ARBA" id="ARBA00011238"/>
    </source>
</evidence>
<proteinExistence type="predicted"/>
<dbReference type="Pfam" id="PF02775">
    <property type="entry name" value="TPP_enzyme_C"/>
    <property type="match status" value="1"/>
</dbReference>
<dbReference type="SUPFAM" id="SSF52518">
    <property type="entry name" value="Thiamin diphosphate-binding fold (THDP-binding)"/>
    <property type="match status" value="2"/>
</dbReference>
<dbReference type="PANTHER" id="PTHR43710">
    <property type="entry name" value="2-HYDROXYACYL-COA LYASE"/>
    <property type="match status" value="1"/>
</dbReference>
<gene>
    <name evidence="17" type="primary">iorA</name>
    <name evidence="17" type="ORF">ENT52_07730</name>
</gene>
<comment type="caution">
    <text evidence="17">The sequence shown here is derived from an EMBL/GenBank/DDBJ whole genome shotgun (WGS) entry which is preliminary data.</text>
</comment>
<dbReference type="EMBL" id="DSYZ01000143">
    <property type="protein sequence ID" value="HGT83595.1"/>
    <property type="molecule type" value="Genomic_DNA"/>
</dbReference>
<dbReference type="GO" id="GO:0006082">
    <property type="term" value="P:organic acid metabolic process"/>
    <property type="evidence" value="ECO:0007669"/>
    <property type="project" value="UniProtKB-ARBA"/>
</dbReference>
<evidence type="ECO:0000256" key="4">
    <source>
        <dbReference type="ARBA" id="ARBA00017710"/>
    </source>
</evidence>
<dbReference type="CDD" id="cd02008">
    <property type="entry name" value="TPP_IOR_alpha"/>
    <property type="match status" value="1"/>
</dbReference>
<feature type="binding site" evidence="15">
    <location>
        <position position="602"/>
    </location>
    <ligand>
        <name>[4Fe-4S] cluster</name>
        <dbReference type="ChEBI" id="CHEBI:49883"/>
        <label>2</label>
    </ligand>
</feature>
<evidence type="ECO:0000256" key="9">
    <source>
        <dbReference type="ARBA" id="ARBA00023002"/>
    </source>
</evidence>
<keyword evidence="8 14" id="KW-0249">Electron transport</keyword>
<feature type="binding site" evidence="15">
    <location>
        <position position="609"/>
    </location>
    <ligand>
        <name>[4Fe-4S] cluster</name>
        <dbReference type="ChEBI" id="CHEBI:49883"/>
        <label>1</label>
    </ligand>
</feature>
<evidence type="ECO:0000256" key="5">
    <source>
        <dbReference type="ARBA" id="ARBA00022448"/>
    </source>
</evidence>
<evidence type="ECO:0000256" key="12">
    <source>
        <dbReference type="ARBA" id="ARBA00030514"/>
    </source>
</evidence>
<dbReference type="Pfam" id="PF00037">
    <property type="entry name" value="Fer4"/>
    <property type="match status" value="1"/>
</dbReference>
<evidence type="ECO:0000256" key="15">
    <source>
        <dbReference type="PIRSR" id="PIRSR006439-50"/>
    </source>
</evidence>
<dbReference type="Gene3D" id="3.30.70.20">
    <property type="match status" value="1"/>
</dbReference>
<keyword evidence="5 14" id="KW-0813">Transport</keyword>
<dbReference type="InterPro" id="IPR029061">
    <property type="entry name" value="THDP-binding"/>
</dbReference>
<feature type="binding site" evidence="15">
    <location>
        <position position="574"/>
    </location>
    <ligand>
        <name>[4Fe-4S] cluster</name>
        <dbReference type="ChEBI" id="CHEBI:49883"/>
        <label>1</label>
    </ligand>
</feature>
<evidence type="ECO:0000313" key="17">
    <source>
        <dbReference type="EMBL" id="HGT83595.1"/>
    </source>
</evidence>
<evidence type="ECO:0000256" key="1">
    <source>
        <dbReference type="ARBA" id="ARBA00002995"/>
    </source>
</evidence>
<comment type="cofactor">
    <cofactor evidence="14 15">
        <name>[4Fe-4S] cluster</name>
        <dbReference type="ChEBI" id="CHEBI:49883"/>
    </cofactor>
    <text evidence="14 15">Binds 2 [4Fe-4S] clusters. In this family the first cluster has a non-standard and varying [4Fe-4S] binding motif CX(2)CX(2)CX(4-5)CP.</text>
</comment>
<dbReference type="GO" id="GO:0043805">
    <property type="term" value="F:indolepyruvate ferredoxin oxidoreductase activity"/>
    <property type="evidence" value="ECO:0007669"/>
    <property type="project" value="UniProtKB-UniRule"/>
</dbReference>
<dbReference type="Gene3D" id="3.40.50.970">
    <property type="match status" value="2"/>
</dbReference>
<evidence type="ECO:0000256" key="6">
    <source>
        <dbReference type="ARBA" id="ARBA00022485"/>
    </source>
</evidence>
<dbReference type="GO" id="GO:0030976">
    <property type="term" value="F:thiamine pyrophosphate binding"/>
    <property type="evidence" value="ECO:0007669"/>
    <property type="project" value="InterPro"/>
</dbReference>
<dbReference type="InterPro" id="IPR002880">
    <property type="entry name" value="Pyrv_Fd/Flavodoxin_OxRdtase_N"/>
</dbReference>
<dbReference type="Gene3D" id="3.40.50.920">
    <property type="match status" value="1"/>
</dbReference>
<evidence type="ECO:0000256" key="14">
    <source>
        <dbReference type="PIRNR" id="PIRNR006439"/>
    </source>
</evidence>
<name>A0A7J3M5N3_ARCFL</name>
<dbReference type="InterPro" id="IPR017896">
    <property type="entry name" value="4Fe4S_Fe-S-bd"/>
</dbReference>
<evidence type="ECO:0000256" key="7">
    <source>
        <dbReference type="ARBA" id="ARBA00022723"/>
    </source>
</evidence>
<dbReference type="InterPro" id="IPR009014">
    <property type="entry name" value="Transketo_C/PFOR_II"/>
</dbReference>
<comment type="catalytic activity">
    <reaction evidence="13 14">
        <text>indole-3-pyruvate + 2 oxidized [2Fe-2S]-[ferredoxin] + CoA = (indol-3-yl)acetyl-CoA + 2 reduced [2Fe-2S]-[ferredoxin] + CO2 + H(+)</text>
        <dbReference type="Rhea" id="RHEA:12645"/>
        <dbReference type="Rhea" id="RHEA-COMP:10000"/>
        <dbReference type="Rhea" id="RHEA-COMP:10001"/>
        <dbReference type="ChEBI" id="CHEBI:15378"/>
        <dbReference type="ChEBI" id="CHEBI:16526"/>
        <dbReference type="ChEBI" id="CHEBI:17640"/>
        <dbReference type="ChEBI" id="CHEBI:33737"/>
        <dbReference type="ChEBI" id="CHEBI:33738"/>
        <dbReference type="ChEBI" id="CHEBI:57271"/>
        <dbReference type="ChEBI" id="CHEBI:57287"/>
        <dbReference type="EC" id="1.2.7.8"/>
    </reaction>
</comment>
<dbReference type="PIRSF" id="PIRSF006439">
    <property type="entry name" value="Indolepyruvate_ferr_oxidored"/>
    <property type="match status" value="1"/>
</dbReference>
<dbReference type="Pfam" id="PF01855">
    <property type="entry name" value="POR_N"/>
    <property type="match status" value="1"/>
</dbReference>
<evidence type="ECO:0000259" key="16">
    <source>
        <dbReference type="PROSITE" id="PS51379"/>
    </source>
</evidence>
<dbReference type="GO" id="GO:0046872">
    <property type="term" value="F:metal ion binding"/>
    <property type="evidence" value="ECO:0007669"/>
    <property type="project" value="UniProtKB-UniRule"/>
</dbReference>
<evidence type="ECO:0000256" key="11">
    <source>
        <dbReference type="ARBA" id="ARBA00023014"/>
    </source>
</evidence>
<keyword evidence="17" id="KW-0670">Pyruvate</keyword>
<accession>A0A7J3M5N3</accession>
<dbReference type="CDD" id="cd07034">
    <property type="entry name" value="TPP_PYR_PFOR_IOR-alpha_like"/>
    <property type="match status" value="1"/>
</dbReference>
<keyword evidence="9 14" id="KW-0560">Oxidoreductase</keyword>
<feature type="binding site" evidence="15">
    <location>
        <position position="583"/>
    </location>
    <ligand>
        <name>[4Fe-4S] cluster</name>
        <dbReference type="ChEBI" id="CHEBI:49883"/>
        <label>2</label>
    </ligand>
</feature>
<feature type="binding site" evidence="15">
    <location>
        <position position="605"/>
    </location>
    <ligand>
        <name>[4Fe-4S] cluster</name>
        <dbReference type="ChEBI" id="CHEBI:49883"/>
        <label>2</label>
    </ligand>
</feature>
<evidence type="ECO:0000256" key="8">
    <source>
        <dbReference type="ARBA" id="ARBA00022982"/>
    </source>
</evidence>
<feature type="binding site" evidence="15">
    <location>
        <position position="571"/>
    </location>
    <ligand>
        <name>[4Fe-4S] cluster</name>
        <dbReference type="ChEBI" id="CHEBI:49883"/>
        <label>1</label>
    </ligand>
</feature>
<keyword evidence="11 14" id="KW-0411">Iron-sulfur</keyword>
<comment type="function">
    <text evidence="1 14">Catalyzes the ferredoxin-dependent oxidative decarboxylation of arylpyruvates.</text>
</comment>
<evidence type="ECO:0000256" key="3">
    <source>
        <dbReference type="ARBA" id="ARBA00012812"/>
    </source>
</evidence>
<dbReference type="PROSITE" id="PS51379">
    <property type="entry name" value="4FE4S_FER_2"/>
    <property type="match status" value="1"/>
</dbReference>
<feature type="binding site" evidence="15">
    <location>
        <position position="599"/>
    </location>
    <ligand>
        <name>[4Fe-4S] cluster</name>
        <dbReference type="ChEBI" id="CHEBI:49883"/>
        <label>2</label>
    </ligand>
</feature>
<evidence type="ECO:0000256" key="10">
    <source>
        <dbReference type="ARBA" id="ARBA00023004"/>
    </source>
</evidence>
<dbReference type="EC" id="1.2.7.8" evidence="3 14"/>
<dbReference type="PANTHER" id="PTHR43710:SF7">
    <property type="entry name" value="INDOLEPYRUVATE OXIDOREDUCTASE SUBUNIT IORA"/>
    <property type="match status" value="1"/>
</dbReference>
<dbReference type="GO" id="GO:0044272">
    <property type="term" value="P:sulfur compound biosynthetic process"/>
    <property type="evidence" value="ECO:0007669"/>
    <property type="project" value="UniProtKB-ARBA"/>
</dbReference>
<keyword evidence="10 14" id="KW-0408">Iron</keyword>